<organism evidence="1 2">
    <name type="scientific">Papilio xuthus</name>
    <name type="common">Asian swallowtail butterfly</name>
    <dbReference type="NCBI Taxonomy" id="66420"/>
    <lineage>
        <taxon>Eukaryota</taxon>
        <taxon>Metazoa</taxon>
        <taxon>Ecdysozoa</taxon>
        <taxon>Arthropoda</taxon>
        <taxon>Hexapoda</taxon>
        <taxon>Insecta</taxon>
        <taxon>Pterygota</taxon>
        <taxon>Neoptera</taxon>
        <taxon>Endopterygota</taxon>
        <taxon>Lepidoptera</taxon>
        <taxon>Glossata</taxon>
        <taxon>Ditrysia</taxon>
        <taxon>Papilionoidea</taxon>
        <taxon>Papilionidae</taxon>
        <taxon>Papilioninae</taxon>
        <taxon>Papilio</taxon>
    </lineage>
</organism>
<sequence length="129" mass="14701">MHPPYWSSLVKSSSQTLIGVLMRMGEDRKTKAEYPRSAGPDTSGDMPWLDWRLWRSLVSEARPTLGHWTGKDLRRKYRVARNVESSTNLIAGQPVRPDIWVEMPDTLDRSVTGLRNVKCRIPGHFILAG</sequence>
<accession>A0A194PK60</accession>
<evidence type="ECO:0000313" key="1">
    <source>
        <dbReference type="EMBL" id="KPI93707.1"/>
    </source>
</evidence>
<dbReference type="AlphaFoldDB" id="A0A194PK60"/>
<gene>
    <name evidence="1" type="ORF">RR46_12872</name>
</gene>
<dbReference type="Proteomes" id="UP000053268">
    <property type="component" value="Unassembled WGS sequence"/>
</dbReference>
<protein>
    <submittedName>
        <fullName evidence="1">Uncharacterized protein</fullName>
    </submittedName>
</protein>
<dbReference type="EMBL" id="KQ459601">
    <property type="protein sequence ID" value="KPI93707.1"/>
    <property type="molecule type" value="Genomic_DNA"/>
</dbReference>
<keyword evidence="2" id="KW-1185">Reference proteome</keyword>
<evidence type="ECO:0000313" key="2">
    <source>
        <dbReference type="Proteomes" id="UP000053268"/>
    </source>
</evidence>
<proteinExistence type="predicted"/>
<reference evidence="1 2" key="1">
    <citation type="journal article" date="2015" name="Nat. Commun.">
        <title>Outbred genome sequencing and CRISPR/Cas9 gene editing in butterflies.</title>
        <authorList>
            <person name="Li X."/>
            <person name="Fan D."/>
            <person name="Zhang W."/>
            <person name="Liu G."/>
            <person name="Zhang L."/>
            <person name="Zhao L."/>
            <person name="Fang X."/>
            <person name="Chen L."/>
            <person name="Dong Y."/>
            <person name="Chen Y."/>
            <person name="Ding Y."/>
            <person name="Zhao R."/>
            <person name="Feng M."/>
            <person name="Zhu Y."/>
            <person name="Feng Y."/>
            <person name="Jiang X."/>
            <person name="Zhu D."/>
            <person name="Xiang H."/>
            <person name="Feng X."/>
            <person name="Li S."/>
            <person name="Wang J."/>
            <person name="Zhang G."/>
            <person name="Kronforst M.R."/>
            <person name="Wang W."/>
        </authorList>
    </citation>
    <scope>NUCLEOTIDE SEQUENCE [LARGE SCALE GENOMIC DNA]</scope>
    <source>
        <strain evidence="1">Ya'a_city_454_Px</strain>
        <tissue evidence="1">Whole body</tissue>
    </source>
</reference>
<name>A0A194PK60_PAPXU</name>